<name>A0A8J8GF18_9BACI</name>
<organism evidence="1 2">
    <name type="scientific">Calidifontibacillus erzurumensis</name>
    <dbReference type="NCBI Taxonomy" id="2741433"/>
    <lineage>
        <taxon>Bacteria</taxon>
        <taxon>Bacillati</taxon>
        <taxon>Bacillota</taxon>
        <taxon>Bacilli</taxon>
        <taxon>Bacillales</taxon>
        <taxon>Bacillaceae</taxon>
        <taxon>Calidifontibacillus/Schinkia group</taxon>
        <taxon>Calidifontibacillus</taxon>
    </lineage>
</organism>
<gene>
    <name evidence="1" type="ORF">HR057_11115</name>
</gene>
<sequence>MKRLFLIITVAAIVLSLTGCLYPEERRAENRIPYKDQINMVQNAIDQYIQNEGGLLPIKTKESSTPIFQKYPVDFNKLIPRYLPEPPGSAYESGGIFQYVLTYVETDPTVKLIDLTLVETIRDINMRIHFYRERHGYPPYKEPVDQESGYFTLDYQKLGYEQVPFVKSPYSGKNLSLFIDTNGEIFVDYRPDLYEALNTFKHDYKHGDDIRYLLVDNYDFVPVFSVPYTVKNNDPIFLTE</sequence>
<keyword evidence="2" id="KW-1185">Reference proteome</keyword>
<reference evidence="1" key="1">
    <citation type="submission" date="2020-06" db="EMBL/GenBank/DDBJ databases">
        <title>A novel thermopfilic bacterium from Erzurum, Turkey.</title>
        <authorList>
            <person name="Adiguzel A."/>
            <person name="Ay H."/>
            <person name="Baltaci M.O."/>
        </authorList>
    </citation>
    <scope>NUCLEOTIDE SEQUENCE</scope>
    <source>
        <strain evidence="1">P2</strain>
    </source>
</reference>
<dbReference type="EMBL" id="JABTTE010000014">
    <property type="protein sequence ID" value="NSL52304.1"/>
    <property type="molecule type" value="Genomic_DNA"/>
</dbReference>
<evidence type="ECO:0000313" key="1">
    <source>
        <dbReference type="EMBL" id="NSL52304.1"/>
    </source>
</evidence>
<proteinExistence type="predicted"/>
<dbReference type="RefSeq" id="WP_173731529.1">
    <property type="nucleotide sequence ID" value="NZ_JABTTE010000014.1"/>
</dbReference>
<accession>A0A8J8GF18</accession>
<comment type="caution">
    <text evidence="1">The sequence shown here is derived from an EMBL/GenBank/DDBJ whole genome shotgun (WGS) entry which is preliminary data.</text>
</comment>
<evidence type="ECO:0000313" key="2">
    <source>
        <dbReference type="Proteomes" id="UP000625804"/>
    </source>
</evidence>
<dbReference type="AlphaFoldDB" id="A0A8J8GF18"/>
<protein>
    <submittedName>
        <fullName evidence="1">Uncharacterized protein</fullName>
    </submittedName>
</protein>
<dbReference type="Proteomes" id="UP000625804">
    <property type="component" value="Unassembled WGS sequence"/>
</dbReference>
<dbReference type="PROSITE" id="PS51257">
    <property type="entry name" value="PROKAR_LIPOPROTEIN"/>
    <property type="match status" value="1"/>
</dbReference>